<dbReference type="AlphaFoldDB" id="A0A1M6LN43"/>
<proteinExistence type="predicted"/>
<feature type="repeat" description="TPR" evidence="3">
    <location>
        <begin position="362"/>
        <end position="395"/>
    </location>
</feature>
<dbReference type="InterPro" id="IPR011990">
    <property type="entry name" value="TPR-like_helical_dom_sf"/>
</dbReference>
<evidence type="ECO:0000256" key="1">
    <source>
        <dbReference type="ARBA" id="ARBA00022737"/>
    </source>
</evidence>
<feature type="repeat" description="TPR" evidence="3">
    <location>
        <begin position="238"/>
        <end position="271"/>
    </location>
</feature>
<dbReference type="RefSeq" id="WP_139242107.1">
    <property type="nucleotide sequence ID" value="NZ_FQYP01000024.1"/>
</dbReference>
<feature type="chain" id="PRO_5012229368" evidence="4">
    <location>
        <begin position="22"/>
        <end position="749"/>
    </location>
</feature>
<keyword evidence="4" id="KW-0732">Signal</keyword>
<dbReference type="EMBL" id="FQYP01000024">
    <property type="protein sequence ID" value="SHJ72649.1"/>
    <property type="molecule type" value="Genomic_DNA"/>
</dbReference>
<name>A0A1M6LN43_9FLAO</name>
<accession>A0A1M6LN43</accession>
<dbReference type="SUPFAM" id="SSF48452">
    <property type="entry name" value="TPR-like"/>
    <property type="match status" value="2"/>
</dbReference>
<dbReference type="Proteomes" id="UP000184432">
    <property type="component" value="Unassembled WGS sequence"/>
</dbReference>
<evidence type="ECO:0000256" key="2">
    <source>
        <dbReference type="ARBA" id="ARBA00022803"/>
    </source>
</evidence>
<feature type="repeat" description="TPR" evidence="3">
    <location>
        <begin position="196"/>
        <end position="229"/>
    </location>
</feature>
<dbReference type="PANTHER" id="PTHR45641:SF1">
    <property type="entry name" value="AAA+ ATPASE DOMAIN-CONTAINING PROTEIN"/>
    <property type="match status" value="1"/>
</dbReference>
<protein>
    <submittedName>
        <fullName evidence="5">Tetratricopeptide repeat-containing protein</fullName>
    </submittedName>
</protein>
<dbReference type="OrthoDB" id="9771112at2"/>
<feature type="repeat" description="TPR" evidence="3">
    <location>
        <begin position="404"/>
        <end position="437"/>
    </location>
</feature>
<dbReference type="PROSITE" id="PS50005">
    <property type="entry name" value="TPR"/>
    <property type="match status" value="5"/>
</dbReference>
<sequence length="749" mass="86923">MKYILLFVGLFLFLCTNSLSAQSANDTLVAWQYYQKADSLLTIGKHDTSIESFKKALIIYEEEKHWERVANSYNKISENQWRIRDFKGALKSANEALEINNEYLKKQNKEEAYSYKNIGICNLKTYKFTKSIHYLERSLGIEKKLLPEDHISIGVTYSYIGTVNKFLSKFQKALHYQEKALNIFIKTLGSEDERVANEYNNIGNIYSAKRRFPTALRYYEKDLEITVKNLGANSMKSAVSYVNIGTVYSNIGKSHKALTYYKKAIPIFLKEEKKYALFVTYNNIGTLLTDKGEYEKALNYNKKGLDMALKIFDQNHEEVAICNWNIGFALEGKKLYDKALVYYNKALRNITLSKGENNNDVLTLYTNIGNIYLQNKKYDKAFDYYQKALRIAENIHEATNPEIARVYISIGNLYNEKSSLTKALLNYEKSMDILENSEKQHPLFLQALNQIANVYRKKGVFRESLSYFDRALVANSKNETPNLILEEINPNHFYDVNFLLETIQGKAEVLYLIYKENKKTVDLKQSFEAYNKADLLIDYLRESYKNRKDKISFARRAKEVYQGAIKTQLLLHKQQGNPDELNKAFFFAEKSMGNILKELLNFSTTKEFRKLSADIISLEKDLKIDKAFYLSQVAEEQSKKSKINTAKVQEFENQLFDINRKQDSLTTLIETNYPKYYNLKYQNKVISVADIQSKLDEQTTLLEFFTSDNSTYTFTISKNNIDVQELATPDLANKVYGFKQSIISKDLKV</sequence>
<dbReference type="SMART" id="SM00028">
    <property type="entry name" value="TPR"/>
    <property type="match status" value="11"/>
</dbReference>
<dbReference type="PROSITE" id="PS50293">
    <property type="entry name" value="TPR_REGION"/>
    <property type="match status" value="1"/>
</dbReference>
<gene>
    <name evidence="5" type="ORF">SAMN04488508_1241</name>
</gene>
<feature type="repeat" description="TPR" evidence="3">
    <location>
        <begin position="445"/>
        <end position="478"/>
    </location>
</feature>
<evidence type="ECO:0000313" key="6">
    <source>
        <dbReference type="Proteomes" id="UP000184432"/>
    </source>
</evidence>
<evidence type="ECO:0000256" key="3">
    <source>
        <dbReference type="PROSITE-ProRule" id="PRU00339"/>
    </source>
</evidence>
<dbReference type="Pfam" id="PF13176">
    <property type="entry name" value="TPR_7"/>
    <property type="match status" value="1"/>
</dbReference>
<organism evidence="5 6">
    <name type="scientific">Aquimarina spongiae</name>
    <dbReference type="NCBI Taxonomy" id="570521"/>
    <lineage>
        <taxon>Bacteria</taxon>
        <taxon>Pseudomonadati</taxon>
        <taxon>Bacteroidota</taxon>
        <taxon>Flavobacteriia</taxon>
        <taxon>Flavobacteriales</taxon>
        <taxon>Flavobacteriaceae</taxon>
        <taxon>Aquimarina</taxon>
    </lineage>
</organism>
<dbReference type="Gene3D" id="1.25.40.10">
    <property type="entry name" value="Tetratricopeptide repeat domain"/>
    <property type="match status" value="4"/>
</dbReference>
<dbReference type="PANTHER" id="PTHR45641">
    <property type="entry name" value="TETRATRICOPEPTIDE REPEAT PROTEIN (AFU_ORTHOLOGUE AFUA_6G03870)"/>
    <property type="match status" value="1"/>
</dbReference>
<evidence type="ECO:0000256" key="4">
    <source>
        <dbReference type="SAM" id="SignalP"/>
    </source>
</evidence>
<dbReference type="Pfam" id="PF13424">
    <property type="entry name" value="TPR_12"/>
    <property type="match status" value="4"/>
</dbReference>
<dbReference type="InterPro" id="IPR019734">
    <property type="entry name" value="TPR_rpt"/>
</dbReference>
<reference evidence="6" key="1">
    <citation type="submission" date="2016-11" db="EMBL/GenBank/DDBJ databases">
        <authorList>
            <person name="Varghese N."/>
            <person name="Submissions S."/>
        </authorList>
    </citation>
    <scope>NUCLEOTIDE SEQUENCE [LARGE SCALE GENOMIC DNA]</scope>
    <source>
        <strain evidence="6">DSM 22623</strain>
    </source>
</reference>
<keyword evidence="1" id="KW-0677">Repeat</keyword>
<keyword evidence="2 3" id="KW-0802">TPR repeat</keyword>
<feature type="non-terminal residue" evidence="5">
    <location>
        <position position="749"/>
    </location>
</feature>
<feature type="signal peptide" evidence="4">
    <location>
        <begin position="1"/>
        <end position="21"/>
    </location>
</feature>
<dbReference type="STRING" id="570521.SAMN04488508_1241"/>
<evidence type="ECO:0000313" key="5">
    <source>
        <dbReference type="EMBL" id="SHJ72649.1"/>
    </source>
</evidence>
<keyword evidence="6" id="KW-1185">Reference proteome</keyword>